<protein>
    <submittedName>
        <fullName evidence="3">Putative tick transposon</fullName>
    </submittedName>
</protein>
<accession>A0A4D5RD15</accession>
<feature type="coiled-coil region" evidence="1">
    <location>
        <begin position="292"/>
        <end position="357"/>
    </location>
</feature>
<dbReference type="EMBL" id="GHJT01001092">
    <property type="protein sequence ID" value="MOY35063.1"/>
    <property type="molecule type" value="Transcribed_RNA"/>
</dbReference>
<sequence>MMTPNIPLLFTLQFLIVTTDSGFATYHSTTTITPAASAGAVLLRFLPITLGEDDRGAGATLLFPPAALTYTQVPPTSTSCARPSKAFTRDFSTSGHGEQAPMMTPNIPLLFTLQFLIVTTDSGFATYHSTTTITPAASAGAVLLRFLPITLGEDDRGAGATLLFPPAALTYTQVPPTSTSCARPSKAFTRDFSTSGHGEQAPMMTPNIPLLFTVQVGVHKIPYSIRSNNVCLVVLPCPRTCLKRFRDLLLLLSGDVERNPGPMSKPEAESLANIESIVSQLHAGQSSIMSQLKELNDEQKRTNDSISALTARVGIIKSDLVICKSKMNSAEELEQKLESVLLEMASLKRRSDDAESRSRRSNLIFFGFKDTTKETWAESEKLVLDLCSDKLGLQIDPATIDRAHRIGRFNPAKNRPVVVKFSQFKLKDAVLGSAFKLKDTGISVSEDYPKNVQFARKSLLGFARTQGNRFHLRVDKLYIGEKQFLFDYETSQIYEAPT</sequence>
<dbReference type="VEuPathDB" id="VectorBase:ISCP_032307"/>
<dbReference type="Gene3D" id="3.30.70.1820">
    <property type="entry name" value="L1 transposable element, RRM domain"/>
    <property type="match status" value="1"/>
</dbReference>
<name>A0A4D5RD15_IXOSC</name>
<organism evidence="3">
    <name type="scientific">Ixodes scapularis</name>
    <name type="common">Black-legged tick</name>
    <name type="synonym">Deer tick</name>
    <dbReference type="NCBI Taxonomy" id="6945"/>
    <lineage>
        <taxon>Eukaryota</taxon>
        <taxon>Metazoa</taxon>
        <taxon>Ecdysozoa</taxon>
        <taxon>Arthropoda</taxon>
        <taxon>Chelicerata</taxon>
        <taxon>Arachnida</taxon>
        <taxon>Acari</taxon>
        <taxon>Parasitiformes</taxon>
        <taxon>Ixodida</taxon>
        <taxon>Ixodoidea</taxon>
        <taxon>Ixodidae</taxon>
        <taxon>Ixodinae</taxon>
        <taxon>Ixodes</taxon>
    </lineage>
</organism>
<dbReference type="PANTHER" id="PTHR11505">
    <property type="entry name" value="L1 TRANSPOSABLE ELEMENT-RELATED"/>
    <property type="match status" value="1"/>
</dbReference>
<feature type="signal peptide" evidence="2">
    <location>
        <begin position="1"/>
        <end position="24"/>
    </location>
</feature>
<feature type="chain" id="PRO_5020025355" evidence="2">
    <location>
        <begin position="25"/>
        <end position="498"/>
    </location>
</feature>
<dbReference type="AlphaFoldDB" id="A0A4D5RD15"/>
<dbReference type="OrthoDB" id="7481777at2759"/>
<dbReference type="VEuPathDB" id="VectorBase:ISCI015118"/>
<evidence type="ECO:0000256" key="2">
    <source>
        <dbReference type="SAM" id="SignalP"/>
    </source>
</evidence>
<evidence type="ECO:0000256" key="1">
    <source>
        <dbReference type="SAM" id="Coils"/>
    </source>
</evidence>
<reference evidence="3" key="1">
    <citation type="submission" date="2019-04" db="EMBL/GenBank/DDBJ databases">
        <title>An insight into the mialome of Ixodes scapularis.</title>
        <authorList>
            <person name="Ribeiro J.M."/>
            <person name="Mather T.N."/>
            <person name="Karim S."/>
        </authorList>
    </citation>
    <scope>NUCLEOTIDE SEQUENCE</scope>
</reference>
<keyword evidence="2" id="KW-0732">Signal</keyword>
<dbReference type="VEuPathDB" id="VectorBase:ISCW015118"/>
<evidence type="ECO:0000313" key="3">
    <source>
        <dbReference type="EMBL" id="MOY35063.1"/>
    </source>
</evidence>
<proteinExistence type="predicted"/>
<dbReference type="InterPro" id="IPR004244">
    <property type="entry name" value="Transposase_22"/>
</dbReference>
<keyword evidence="1" id="KW-0175">Coiled coil</keyword>